<organism evidence="2">
    <name type="scientific">marine sediment metagenome</name>
    <dbReference type="NCBI Taxonomy" id="412755"/>
    <lineage>
        <taxon>unclassified sequences</taxon>
        <taxon>metagenomes</taxon>
        <taxon>ecological metagenomes</taxon>
    </lineage>
</organism>
<proteinExistence type="predicted"/>
<dbReference type="PANTHER" id="PTHR11895:SF7">
    <property type="entry name" value="GLUTAMYL-TRNA(GLN) AMIDOTRANSFERASE SUBUNIT A, MITOCHONDRIAL"/>
    <property type="match status" value="1"/>
</dbReference>
<accession>A0A0F9T187</accession>
<feature type="domain" description="Amidase" evidence="1">
    <location>
        <begin position="27"/>
        <end position="245"/>
    </location>
</feature>
<protein>
    <recommendedName>
        <fullName evidence="1">Amidase domain-containing protein</fullName>
    </recommendedName>
</protein>
<dbReference type="InterPro" id="IPR000120">
    <property type="entry name" value="Amidase"/>
</dbReference>
<dbReference type="GO" id="GO:0003824">
    <property type="term" value="F:catalytic activity"/>
    <property type="evidence" value="ECO:0007669"/>
    <property type="project" value="InterPro"/>
</dbReference>
<sequence length="261" mass="28297">MNKEDICFMSALEMGAKIKSQELSSLEITEAIIERIEKVNPVINAFCTPTFEIARDMAKKADEMVRKGEEIGPLHGIPTSIKDLMQTKGIKTTYGSILYKDFIPEIDDVAVQRLKSAGCVILGKTNTPDFGHIALTINKLFGETKNPWDIEKNSGGSSGGAAAAVGSGLGPLALGSDGGGSIRVPSSCCGVYGLKTTYGRIPSYPRIGIHFTSMDHYGPIVNYVKDAALMLNVMKGYHPADNNSFPDDGIDYWQKKRPNFN</sequence>
<dbReference type="PROSITE" id="PS00571">
    <property type="entry name" value="AMIDASES"/>
    <property type="match status" value="1"/>
</dbReference>
<dbReference type="InterPro" id="IPR023631">
    <property type="entry name" value="Amidase_dom"/>
</dbReference>
<evidence type="ECO:0000259" key="1">
    <source>
        <dbReference type="Pfam" id="PF01425"/>
    </source>
</evidence>
<dbReference type="InterPro" id="IPR036928">
    <property type="entry name" value="AS_sf"/>
</dbReference>
<dbReference type="AlphaFoldDB" id="A0A0F9T187"/>
<dbReference type="Gene3D" id="3.90.1300.10">
    <property type="entry name" value="Amidase signature (AS) domain"/>
    <property type="match status" value="1"/>
</dbReference>
<dbReference type="InterPro" id="IPR020556">
    <property type="entry name" value="Amidase_CS"/>
</dbReference>
<dbReference type="SUPFAM" id="SSF75304">
    <property type="entry name" value="Amidase signature (AS) enzymes"/>
    <property type="match status" value="1"/>
</dbReference>
<dbReference type="Pfam" id="PF01425">
    <property type="entry name" value="Amidase"/>
    <property type="match status" value="1"/>
</dbReference>
<gene>
    <name evidence="2" type="ORF">LCGC14_0404540</name>
</gene>
<reference evidence="2" key="1">
    <citation type="journal article" date="2015" name="Nature">
        <title>Complex archaea that bridge the gap between prokaryotes and eukaryotes.</title>
        <authorList>
            <person name="Spang A."/>
            <person name="Saw J.H."/>
            <person name="Jorgensen S.L."/>
            <person name="Zaremba-Niedzwiedzka K."/>
            <person name="Martijn J."/>
            <person name="Lind A.E."/>
            <person name="van Eijk R."/>
            <person name="Schleper C."/>
            <person name="Guy L."/>
            <person name="Ettema T.J."/>
        </authorList>
    </citation>
    <scope>NUCLEOTIDE SEQUENCE</scope>
</reference>
<evidence type="ECO:0000313" key="2">
    <source>
        <dbReference type="EMBL" id="KKN73019.1"/>
    </source>
</evidence>
<dbReference type="PANTHER" id="PTHR11895">
    <property type="entry name" value="TRANSAMIDASE"/>
    <property type="match status" value="1"/>
</dbReference>
<comment type="caution">
    <text evidence="2">The sequence shown here is derived from an EMBL/GenBank/DDBJ whole genome shotgun (WGS) entry which is preliminary data.</text>
</comment>
<dbReference type="EMBL" id="LAZR01000351">
    <property type="protein sequence ID" value="KKN73019.1"/>
    <property type="molecule type" value="Genomic_DNA"/>
</dbReference>
<name>A0A0F9T187_9ZZZZ</name>